<dbReference type="Proteomes" id="UP000612362">
    <property type="component" value="Unassembled WGS sequence"/>
</dbReference>
<dbReference type="InterPro" id="IPR036396">
    <property type="entry name" value="Cyt_P450_sf"/>
</dbReference>
<dbReference type="GO" id="GO:0016705">
    <property type="term" value="F:oxidoreductase activity, acting on paired donors, with incorporation or reduction of molecular oxygen"/>
    <property type="evidence" value="ECO:0007669"/>
    <property type="project" value="InterPro"/>
</dbReference>
<keyword evidence="6 7" id="KW-0503">Monooxygenase</keyword>
<keyword evidence="3 7" id="KW-0479">Metal-binding</keyword>
<protein>
    <submittedName>
        <fullName evidence="8">Putative cytochrome P450 YjiB</fullName>
    </submittedName>
</protein>
<evidence type="ECO:0000313" key="8">
    <source>
        <dbReference type="EMBL" id="GHO51141.1"/>
    </source>
</evidence>
<dbReference type="CDD" id="cd11032">
    <property type="entry name" value="P450_EryK-like"/>
    <property type="match status" value="1"/>
</dbReference>
<evidence type="ECO:0000256" key="5">
    <source>
        <dbReference type="ARBA" id="ARBA00023004"/>
    </source>
</evidence>
<evidence type="ECO:0000256" key="7">
    <source>
        <dbReference type="RuleBase" id="RU000461"/>
    </source>
</evidence>
<dbReference type="PANTHER" id="PTHR46696">
    <property type="entry name" value="P450, PUTATIVE (EUROFUNG)-RELATED"/>
    <property type="match status" value="1"/>
</dbReference>
<dbReference type="InterPro" id="IPR001128">
    <property type="entry name" value="Cyt_P450"/>
</dbReference>
<keyword evidence="5 7" id="KW-0408">Iron</keyword>
<dbReference type="PANTHER" id="PTHR46696:SF1">
    <property type="entry name" value="CYTOCHROME P450 YJIB-RELATED"/>
    <property type="match status" value="1"/>
</dbReference>
<comment type="caution">
    <text evidence="8">The sequence shown here is derived from an EMBL/GenBank/DDBJ whole genome shotgun (WGS) entry which is preliminary data.</text>
</comment>
<dbReference type="PRINTS" id="PR00359">
    <property type="entry name" value="BP450"/>
</dbReference>
<dbReference type="SUPFAM" id="SSF48264">
    <property type="entry name" value="Cytochrome P450"/>
    <property type="match status" value="1"/>
</dbReference>
<proteinExistence type="inferred from homology"/>
<name>A0A8J3I9J1_9CHLR</name>
<dbReference type="InterPro" id="IPR002397">
    <property type="entry name" value="Cyt_P450_B"/>
</dbReference>
<evidence type="ECO:0000256" key="6">
    <source>
        <dbReference type="ARBA" id="ARBA00023033"/>
    </source>
</evidence>
<dbReference type="GO" id="GO:0005506">
    <property type="term" value="F:iron ion binding"/>
    <property type="evidence" value="ECO:0007669"/>
    <property type="project" value="InterPro"/>
</dbReference>
<dbReference type="PROSITE" id="PS00086">
    <property type="entry name" value="CYTOCHROME_P450"/>
    <property type="match status" value="1"/>
</dbReference>
<dbReference type="RefSeq" id="WP_220200085.1">
    <property type="nucleotide sequence ID" value="NZ_BNJF01000010.1"/>
</dbReference>
<comment type="similarity">
    <text evidence="1 7">Belongs to the cytochrome P450 family.</text>
</comment>
<dbReference type="Pfam" id="PF00067">
    <property type="entry name" value="p450"/>
    <property type="match status" value="1"/>
</dbReference>
<dbReference type="InterPro" id="IPR017972">
    <property type="entry name" value="Cyt_P450_CS"/>
</dbReference>
<reference evidence="8" key="1">
    <citation type="submission" date="2020-10" db="EMBL/GenBank/DDBJ databases">
        <title>Taxonomic study of unclassified bacteria belonging to the class Ktedonobacteria.</title>
        <authorList>
            <person name="Yabe S."/>
            <person name="Wang C.M."/>
            <person name="Zheng Y."/>
            <person name="Sakai Y."/>
            <person name="Cavaletti L."/>
            <person name="Monciardini P."/>
            <person name="Donadio S."/>
        </authorList>
    </citation>
    <scope>NUCLEOTIDE SEQUENCE</scope>
    <source>
        <strain evidence="8">SOSP1-1</strain>
    </source>
</reference>
<gene>
    <name evidence="8" type="primary">yjiB_13</name>
    <name evidence="8" type="ORF">KSX_93040</name>
</gene>
<organism evidence="8 9">
    <name type="scientific">Ktedonospora formicarum</name>
    <dbReference type="NCBI Taxonomy" id="2778364"/>
    <lineage>
        <taxon>Bacteria</taxon>
        <taxon>Bacillati</taxon>
        <taxon>Chloroflexota</taxon>
        <taxon>Ktedonobacteria</taxon>
        <taxon>Ktedonobacterales</taxon>
        <taxon>Ktedonobacteraceae</taxon>
        <taxon>Ktedonospora</taxon>
    </lineage>
</organism>
<keyword evidence="2 7" id="KW-0349">Heme</keyword>
<dbReference type="EMBL" id="BNJF01000010">
    <property type="protein sequence ID" value="GHO51141.1"/>
    <property type="molecule type" value="Genomic_DNA"/>
</dbReference>
<keyword evidence="4 7" id="KW-0560">Oxidoreductase</keyword>
<evidence type="ECO:0000256" key="4">
    <source>
        <dbReference type="ARBA" id="ARBA00023002"/>
    </source>
</evidence>
<keyword evidence="9" id="KW-1185">Reference proteome</keyword>
<dbReference type="GO" id="GO:0020037">
    <property type="term" value="F:heme binding"/>
    <property type="evidence" value="ECO:0007669"/>
    <property type="project" value="InterPro"/>
</dbReference>
<dbReference type="GO" id="GO:0004497">
    <property type="term" value="F:monooxygenase activity"/>
    <property type="evidence" value="ECO:0007669"/>
    <property type="project" value="UniProtKB-KW"/>
</dbReference>
<accession>A0A8J3I9J1</accession>
<sequence length="389" mass="44742">MNTVNLWDLAREYPASRMGLNPFSWYREMRVQSPVHFNKRWHVWEVFTHEFCQEILRRPDIFSSQRGAIEKVERERIGSILGLDPPRHHQLRALVSQAFTPRSIARLEGRIRQVVDMLLDRRPHTNQLDLIHDLAYPLPVIVLTEMLGVPLEELDTFKRYSDDMISDSKERASAGSEELDHYCRGIIQTRRQEPRDDLISDLLAARVDDKPLTEDEIVDFCILLLLAGNETTTNLIGNAMLCFDEQPEIWAELRANQGLLPGALEEVLRFRSPVQRMSRLCLSDTQIAGQHIRAGQGIFLWLGSANRDEQQFPHAETFDIYRSPNKHLAFGNGIHMCLASSIPRLEARIAYECLLTRFSILERDRSVPLQSILSVLGHGVKHLLLKIAE</sequence>
<evidence type="ECO:0000313" key="9">
    <source>
        <dbReference type="Proteomes" id="UP000612362"/>
    </source>
</evidence>
<evidence type="ECO:0000256" key="2">
    <source>
        <dbReference type="ARBA" id="ARBA00022617"/>
    </source>
</evidence>
<dbReference type="FunFam" id="1.10.630.10:FF:000018">
    <property type="entry name" value="Cytochrome P450 monooxygenase"/>
    <property type="match status" value="1"/>
</dbReference>
<evidence type="ECO:0000256" key="1">
    <source>
        <dbReference type="ARBA" id="ARBA00010617"/>
    </source>
</evidence>
<dbReference type="AlphaFoldDB" id="A0A8J3I9J1"/>
<dbReference type="Gene3D" id="1.10.630.10">
    <property type="entry name" value="Cytochrome P450"/>
    <property type="match status" value="1"/>
</dbReference>
<evidence type="ECO:0000256" key="3">
    <source>
        <dbReference type="ARBA" id="ARBA00022723"/>
    </source>
</evidence>